<dbReference type="Pfam" id="PF02181">
    <property type="entry name" value="FH2"/>
    <property type="match status" value="1"/>
</dbReference>
<feature type="compositionally biased region" description="Pro residues" evidence="2">
    <location>
        <begin position="793"/>
        <end position="804"/>
    </location>
</feature>
<reference evidence="5" key="1">
    <citation type="journal article" date="2023" name="Mol. Biol. Evol.">
        <title>Third-Generation Sequencing Reveals the Adaptive Role of the Epigenome in Three Deep-Sea Polychaetes.</title>
        <authorList>
            <person name="Perez M."/>
            <person name="Aroh O."/>
            <person name="Sun Y."/>
            <person name="Lan Y."/>
            <person name="Juniper S.K."/>
            <person name="Young C.R."/>
            <person name="Angers B."/>
            <person name="Qian P.Y."/>
        </authorList>
    </citation>
    <scope>NUCLEOTIDE SEQUENCE</scope>
    <source>
        <strain evidence="5">R07B-5</strain>
    </source>
</reference>
<proteinExistence type="predicted"/>
<feature type="region of interest" description="Disordered" evidence="2">
    <location>
        <begin position="1198"/>
        <end position="1301"/>
    </location>
</feature>
<protein>
    <recommendedName>
        <fullName evidence="7">FH1/FH2 domain-containing protein 3</fullName>
    </recommendedName>
</protein>
<dbReference type="GO" id="GO:0030866">
    <property type="term" value="P:cortical actin cytoskeleton organization"/>
    <property type="evidence" value="ECO:0007669"/>
    <property type="project" value="TreeGrafter"/>
</dbReference>
<feature type="compositionally biased region" description="Basic residues" evidence="2">
    <location>
        <begin position="341"/>
        <end position="353"/>
    </location>
</feature>
<dbReference type="SMART" id="SM00498">
    <property type="entry name" value="FH2"/>
    <property type="match status" value="1"/>
</dbReference>
<feature type="compositionally biased region" description="Low complexity" evidence="2">
    <location>
        <begin position="479"/>
        <end position="502"/>
    </location>
</feature>
<dbReference type="Gene3D" id="1.20.58.2220">
    <property type="entry name" value="Formin, FH2 domain"/>
    <property type="match status" value="1"/>
</dbReference>
<feature type="compositionally biased region" description="Basic and acidic residues" evidence="2">
    <location>
        <begin position="1198"/>
        <end position="1209"/>
    </location>
</feature>
<evidence type="ECO:0008006" key="7">
    <source>
        <dbReference type="Google" id="ProtNLM"/>
    </source>
</evidence>
<sequence>MTLSSPSPLSLSEKLLNSNGRELRRALFSLKQIFQDDKDLVHEFVNHDGLECLIKVGSEADQNYQNYILRALGQVMLYVDGMNGVINHNETIQWLYSLLASRFRLVVKTALKLLLVFIEYTECNTLLLIKAVNIVDENRVVKKWVNLMNILTEKDGGDTELLLYAMTLINKVLIAIPDQDTFYDVTDTLEEQGMERVIQQHMNRKGADLDLLEQFQLYESMLRQEDGEGEGVSPTGTRKMPRIKSEEETRKSRRYSTGSIGSARRNRKGAPGNLPPTKEHPEAREEPRSDTEGTTGRKMSSRFSEPMKMNWKRPEYAEEQEETAWKKNGVNETPTSPTSGKMKHTPRRRRRERQRSLIEEQETLSRVVRGDTNATRDENGRTDVEKNTPCYVRRRPVMTESRDTESHDTEQTQSRVEYRQTNGVKDAWSEGPVQIKSMCMLNSSVAETTTSTTATTGVPFVRNDTLRLEGDNISLASNASSLSTSSTVTTDSGTATTDSGTSICTVDGANDVFKRQSASSLSDLDHMDDQGMPQQPKSHGRRRRITREQEESQGGDYQSTGEAALERRNNSINESQSQHGAGGKKTDILPPSGISNNARWMLYKISKQTQDEQPPSPELPKQNGRMEGECISSRIDSLKQGGATAPRQDMGLANQGSVCSARDRIQSEPDQEGLSVGESRNALAGALTGMLSRARDGLSESRGRYEREAVAEVVPVEVKKSESDIQWEQLERTFIRSLKIKDMDFSDLKEFDDVDLIEAQVANTSAPPPLPPGGLSRGGVPPPPPSLLGGSSPMPPAPPAPPLPFGATSSGILGAPPPSPSPNTPLKTRKTVKLHWQEARFEYMTLSGRRADTIWSKLGREISQVELDTEQLEHLFENRTTELKPKKHEGNKKEITVLDPKRSNAINIGMTVLPPPRTIKAAILKMDNSIINREGIEKLLTTMLPTEEEKGKIIEAQMETPDIPLGTAEQFLITLSSITELYPRLSLWAFKLDYETTESEIAEPLMDLMKGIEVLQYNKTFKYILAMLLHMGNFLNGAQCKGFTLEYLMRVPEVKDTVHKHSLLYHLCNLVIDQFPRTTDLYSEIGELVRCSKVDFDELAEKLLKLEHDCKASWDHLRGIAKHDNNTSRISKLSEFLSDCAERIIVLKIVHRRVMNRFHKFLLFLGYPSFTAKDIRVNSFCKLITVFALEYRTTRERVLQQREKKASQRERRKTRGKMIIETDKFTQPTKVKQQSSSSHGDNALHSLLHNGYSTDQEKTDHLSLPGERFRKRFSVDQGLKTRRSLAPPRPSGGTDSESVYDTADDEVLDAVMKSATSGNMRTPRDRKRRCRNRERKSRECHCLLVPSLGIIGSGSQCHVIINCYV</sequence>
<dbReference type="SUPFAM" id="SSF48371">
    <property type="entry name" value="ARM repeat"/>
    <property type="match status" value="1"/>
</dbReference>
<feature type="domain" description="FH2" evidence="4">
    <location>
        <begin position="821"/>
        <end position="1217"/>
    </location>
</feature>
<dbReference type="PROSITE" id="PS51232">
    <property type="entry name" value="GBD_FH3"/>
    <property type="match status" value="1"/>
</dbReference>
<feature type="compositionally biased region" description="Polar residues" evidence="2">
    <location>
        <begin position="1225"/>
        <end position="1240"/>
    </location>
</feature>
<dbReference type="GO" id="GO:0005737">
    <property type="term" value="C:cytoplasm"/>
    <property type="evidence" value="ECO:0007669"/>
    <property type="project" value="TreeGrafter"/>
</dbReference>
<dbReference type="EMBL" id="JAODUO010000006">
    <property type="protein sequence ID" value="KAK2193809.1"/>
    <property type="molecule type" value="Genomic_DNA"/>
</dbReference>
<evidence type="ECO:0000313" key="5">
    <source>
        <dbReference type="EMBL" id="KAK2193809.1"/>
    </source>
</evidence>
<dbReference type="InterPro" id="IPR015425">
    <property type="entry name" value="FH2_Formin"/>
</dbReference>
<organism evidence="5 6">
    <name type="scientific">Ridgeia piscesae</name>
    <name type="common">Tubeworm</name>
    <dbReference type="NCBI Taxonomy" id="27915"/>
    <lineage>
        <taxon>Eukaryota</taxon>
        <taxon>Metazoa</taxon>
        <taxon>Spiralia</taxon>
        <taxon>Lophotrochozoa</taxon>
        <taxon>Annelida</taxon>
        <taxon>Polychaeta</taxon>
        <taxon>Sedentaria</taxon>
        <taxon>Canalipalpata</taxon>
        <taxon>Sabellida</taxon>
        <taxon>Siboglinidae</taxon>
        <taxon>Ridgeia</taxon>
    </lineage>
</organism>
<dbReference type="PANTHER" id="PTHR45920:SF4">
    <property type="entry name" value="FORMIN HOMOLOGY 2 DOMAIN CONTAINING, ISOFORM I"/>
    <property type="match status" value="1"/>
</dbReference>
<gene>
    <name evidence="5" type="ORF">NP493_5g09000</name>
</gene>
<dbReference type="InterPro" id="IPR016024">
    <property type="entry name" value="ARM-type_fold"/>
</dbReference>
<evidence type="ECO:0000313" key="6">
    <source>
        <dbReference type="Proteomes" id="UP001209878"/>
    </source>
</evidence>
<evidence type="ECO:0000256" key="2">
    <source>
        <dbReference type="SAM" id="MobiDB-lite"/>
    </source>
</evidence>
<comment type="caution">
    <text evidence="5">The sequence shown here is derived from an EMBL/GenBank/DDBJ whole genome shotgun (WGS) entry which is preliminary data.</text>
</comment>
<dbReference type="InterPro" id="IPR011989">
    <property type="entry name" value="ARM-like"/>
</dbReference>
<evidence type="ECO:0000256" key="1">
    <source>
        <dbReference type="ARBA" id="ARBA00023203"/>
    </source>
</evidence>
<feature type="region of interest" description="Disordered" evidence="2">
    <location>
        <begin position="479"/>
        <end position="506"/>
    </location>
</feature>
<dbReference type="Gene3D" id="1.25.10.10">
    <property type="entry name" value="Leucine-rich Repeat Variant"/>
    <property type="match status" value="1"/>
</dbReference>
<name>A0AAD9ULE3_RIDPI</name>
<dbReference type="PROSITE" id="PS51444">
    <property type="entry name" value="FH2"/>
    <property type="match status" value="1"/>
</dbReference>
<dbReference type="GO" id="GO:0051015">
    <property type="term" value="F:actin filament binding"/>
    <property type="evidence" value="ECO:0007669"/>
    <property type="project" value="TreeGrafter"/>
</dbReference>
<dbReference type="SUPFAM" id="SSF101447">
    <property type="entry name" value="Formin homology 2 domain (FH2 domain)"/>
    <property type="match status" value="1"/>
</dbReference>
<feature type="region of interest" description="Disordered" evidence="2">
    <location>
        <begin position="519"/>
        <end position="595"/>
    </location>
</feature>
<evidence type="ECO:0000259" key="3">
    <source>
        <dbReference type="PROSITE" id="PS51232"/>
    </source>
</evidence>
<dbReference type="PANTHER" id="PTHR45920">
    <property type="entry name" value="FORMIN HOMOLOGY 2 DOMAIN CONTAINING, ISOFORM I"/>
    <property type="match status" value="1"/>
</dbReference>
<feature type="region of interest" description="Disordered" evidence="2">
    <location>
        <begin position="223"/>
        <end position="366"/>
    </location>
</feature>
<feature type="region of interest" description="Disordered" evidence="2">
    <location>
        <begin position="763"/>
        <end position="829"/>
    </location>
</feature>
<keyword evidence="1" id="KW-0009">Actin-binding</keyword>
<accession>A0AAD9ULE3</accession>
<dbReference type="InterPro" id="IPR014768">
    <property type="entry name" value="GBD/FH3_dom"/>
</dbReference>
<dbReference type="InterPro" id="IPR042201">
    <property type="entry name" value="FH2_Formin_sf"/>
</dbReference>
<evidence type="ECO:0000259" key="4">
    <source>
        <dbReference type="PROSITE" id="PS51444"/>
    </source>
</evidence>
<feature type="compositionally biased region" description="Polar residues" evidence="2">
    <location>
        <begin position="292"/>
        <end position="303"/>
    </location>
</feature>
<dbReference type="Proteomes" id="UP001209878">
    <property type="component" value="Unassembled WGS sequence"/>
</dbReference>
<dbReference type="Pfam" id="PF24959">
    <property type="entry name" value="FH3_FHOD1-3"/>
    <property type="match status" value="1"/>
</dbReference>
<keyword evidence="6" id="KW-1185">Reference proteome</keyword>
<feature type="compositionally biased region" description="Basic and acidic residues" evidence="2">
    <location>
        <begin position="277"/>
        <end position="291"/>
    </location>
</feature>
<dbReference type="GO" id="GO:0005856">
    <property type="term" value="C:cytoskeleton"/>
    <property type="evidence" value="ECO:0007669"/>
    <property type="project" value="TreeGrafter"/>
</dbReference>
<feature type="compositionally biased region" description="Polar residues" evidence="2">
    <location>
        <begin position="570"/>
        <end position="579"/>
    </location>
</feature>
<feature type="region of interest" description="Disordered" evidence="2">
    <location>
        <begin position="607"/>
        <end position="626"/>
    </location>
</feature>
<feature type="domain" description="GBD/FH3" evidence="3">
    <location>
        <begin position="1"/>
        <end position="301"/>
    </location>
</feature>
<feature type="compositionally biased region" description="Polar residues" evidence="2">
    <location>
        <begin position="330"/>
        <end position="339"/>
    </location>
</feature>
<dbReference type="InterPro" id="IPR056771">
    <property type="entry name" value="FH3_FHOD1-3-like"/>
</dbReference>